<dbReference type="KEGG" id="vg:55601569"/>
<reference evidence="2 3" key="1">
    <citation type="submission" date="2016-09" db="EMBL/GenBank/DDBJ databases">
        <title>Complete Genome Sequence of Streptomyces 5a phage BRock.</title>
        <authorList>
            <person name="Crossman A."/>
            <person name="Baron S."/>
            <person name="Jamdagni P."/>
            <person name="Khatri P."/>
            <person name="Sharma D."/>
            <person name="Pandey M."/>
            <person name="Goyal S."/>
            <person name="Kumar S."/>
            <person name="Phogat A."/>
            <person name="Chawla G."/>
            <person name="Pasricha M."/>
            <person name="Gupta K."/>
            <person name="Bazzad D."/>
            <person name="Aggarwal V."/>
            <person name="Poughat A."/>
            <person name="Singh K."/>
            <person name="Rana P."/>
            <person name="Gautam R."/>
            <person name="Sharma V."/>
            <person name="Tyagi D."/>
            <person name="Shahi A."/>
            <person name="Jangra N."/>
            <person name="Malik M."/>
            <person name="Sidhu P.K."/>
            <person name="Malik S."/>
            <person name="Ghalyan Y."/>
            <person name="Sharma S.S."/>
            <person name="Malik A."/>
            <person name="Chuttani R."/>
            <person name="Bamal N."/>
            <person name="Bhadula D."/>
            <person name="Batra A."/>
            <person name="Temple L."/>
            <person name="Nehra K."/>
        </authorList>
    </citation>
    <scope>NUCLEOTIDE SEQUENCE [LARGE SCALE GENOMIC DNA]</scope>
</reference>
<evidence type="ECO:0000313" key="2">
    <source>
        <dbReference type="EMBL" id="APC46417.1"/>
    </source>
</evidence>
<feature type="region of interest" description="Disordered" evidence="1">
    <location>
        <begin position="125"/>
        <end position="144"/>
    </location>
</feature>
<protein>
    <submittedName>
        <fullName evidence="2">Uncharacterized protein</fullName>
    </submittedName>
</protein>
<dbReference type="Proteomes" id="UP000224898">
    <property type="component" value="Segment"/>
</dbReference>
<accession>A0A1J0GW52</accession>
<keyword evidence="3" id="KW-1185">Reference proteome</keyword>
<organism evidence="2 3">
    <name type="scientific">Streptomyces phage BRock</name>
    <dbReference type="NCBI Taxonomy" id="1913591"/>
    <lineage>
        <taxon>Viruses</taxon>
        <taxon>Duplodnaviria</taxon>
        <taxon>Heunggongvirae</taxon>
        <taxon>Uroviricota</taxon>
        <taxon>Caudoviricetes</taxon>
        <taxon>Borockvirus</taxon>
        <taxon>Borockvirus brock</taxon>
    </lineage>
</organism>
<dbReference type="EMBL" id="KX925554">
    <property type="protein sequence ID" value="APC46417.1"/>
    <property type="molecule type" value="Genomic_DNA"/>
</dbReference>
<evidence type="ECO:0000256" key="1">
    <source>
        <dbReference type="SAM" id="MobiDB-lite"/>
    </source>
</evidence>
<evidence type="ECO:0000313" key="3">
    <source>
        <dbReference type="Proteomes" id="UP000224898"/>
    </source>
</evidence>
<dbReference type="RefSeq" id="YP_009831880.1">
    <property type="nucleotide sequence ID" value="NC_048650.1"/>
</dbReference>
<feature type="region of interest" description="Disordered" evidence="1">
    <location>
        <begin position="1"/>
        <end position="41"/>
    </location>
</feature>
<dbReference type="GeneID" id="55601569"/>
<sequence length="144" mass="15809">MAFYTPGPDRDLAPAPQVPEKFLPTYENKGASNPSRRGPLRFEEGIATDTDVPSDFVTGAMSGYQTAPGRPNHNANVWHKYPEETLRQRAHVGSAAWVDAPTHISEFSQGVDVNANSARRFEQVNRGPGLGSIHRRQNPTVVTD</sequence>
<proteinExistence type="predicted"/>
<name>A0A1J0GW52_9CAUD</name>